<dbReference type="GO" id="GO:0020037">
    <property type="term" value="F:heme binding"/>
    <property type="evidence" value="ECO:0007669"/>
    <property type="project" value="InterPro"/>
</dbReference>
<dbReference type="AlphaFoldDB" id="A0A6A6VUK6"/>
<dbReference type="SUPFAM" id="SSF48264">
    <property type="entry name" value="Cytochrome P450"/>
    <property type="match status" value="1"/>
</dbReference>
<dbReference type="RefSeq" id="XP_033596819.1">
    <property type="nucleotide sequence ID" value="XM_033742077.1"/>
</dbReference>
<dbReference type="InterPro" id="IPR001128">
    <property type="entry name" value="Cyt_P450"/>
</dbReference>
<dbReference type="EMBL" id="ML996580">
    <property type="protein sequence ID" value="KAF2754368.1"/>
    <property type="molecule type" value="Genomic_DNA"/>
</dbReference>
<dbReference type="Gene3D" id="1.10.630.10">
    <property type="entry name" value="Cytochrome P450"/>
    <property type="match status" value="1"/>
</dbReference>
<keyword evidence="2" id="KW-0349">Heme</keyword>
<evidence type="ECO:0000256" key="3">
    <source>
        <dbReference type="SAM" id="Phobius"/>
    </source>
</evidence>
<keyword evidence="5" id="KW-1185">Reference proteome</keyword>
<evidence type="ECO:0000313" key="5">
    <source>
        <dbReference type="Proteomes" id="UP000799437"/>
    </source>
</evidence>
<name>A0A6A6VUK6_9PEZI</name>
<dbReference type="PRINTS" id="PR00385">
    <property type="entry name" value="P450"/>
</dbReference>
<dbReference type="InterPro" id="IPR050121">
    <property type="entry name" value="Cytochrome_P450_monoxygenase"/>
</dbReference>
<accession>A0A6A6VUK6</accession>
<dbReference type="Pfam" id="PF00067">
    <property type="entry name" value="p450"/>
    <property type="match status" value="1"/>
</dbReference>
<comment type="similarity">
    <text evidence="1">Belongs to the cytochrome P450 family.</text>
</comment>
<dbReference type="Proteomes" id="UP000799437">
    <property type="component" value="Unassembled WGS sequence"/>
</dbReference>
<reference evidence="4" key="1">
    <citation type="journal article" date="2020" name="Stud. Mycol.">
        <title>101 Dothideomycetes genomes: a test case for predicting lifestyles and emergence of pathogens.</title>
        <authorList>
            <person name="Haridas S."/>
            <person name="Albert R."/>
            <person name="Binder M."/>
            <person name="Bloem J."/>
            <person name="Labutti K."/>
            <person name="Salamov A."/>
            <person name="Andreopoulos B."/>
            <person name="Baker S."/>
            <person name="Barry K."/>
            <person name="Bills G."/>
            <person name="Bluhm B."/>
            <person name="Cannon C."/>
            <person name="Castanera R."/>
            <person name="Culley D."/>
            <person name="Daum C."/>
            <person name="Ezra D."/>
            <person name="Gonzalez J."/>
            <person name="Henrissat B."/>
            <person name="Kuo A."/>
            <person name="Liang C."/>
            <person name="Lipzen A."/>
            <person name="Lutzoni F."/>
            <person name="Magnuson J."/>
            <person name="Mondo S."/>
            <person name="Nolan M."/>
            <person name="Ohm R."/>
            <person name="Pangilinan J."/>
            <person name="Park H.-J."/>
            <person name="Ramirez L."/>
            <person name="Alfaro M."/>
            <person name="Sun H."/>
            <person name="Tritt A."/>
            <person name="Yoshinaga Y."/>
            <person name="Zwiers L.-H."/>
            <person name="Turgeon B."/>
            <person name="Goodwin S."/>
            <person name="Spatafora J."/>
            <person name="Crous P."/>
            <person name="Grigoriev I."/>
        </authorList>
    </citation>
    <scope>NUCLEOTIDE SEQUENCE</scope>
    <source>
        <strain evidence="4">CBS 121739</strain>
    </source>
</reference>
<keyword evidence="3" id="KW-0472">Membrane</keyword>
<dbReference type="GeneID" id="54483131"/>
<protein>
    <submittedName>
        <fullName evidence="4">Cytochrome P450</fullName>
    </submittedName>
</protein>
<gene>
    <name evidence="4" type="ORF">EJ05DRAFT_443302</name>
</gene>
<keyword evidence="2" id="KW-0479">Metal-binding</keyword>
<keyword evidence="2" id="KW-0408">Iron</keyword>
<proteinExistence type="inferred from homology"/>
<dbReference type="OrthoDB" id="3945418at2759"/>
<dbReference type="PANTHER" id="PTHR24305:SF166">
    <property type="entry name" value="CYTOCHROME P450 12A4, MITOCHONDRIAL-RELATED"/>
    <property type="match status" value="1"/>
</dbReference>
<evidence type="ECO:0000256" key="1">
    <source>
        <dbReference type="ARBA" id="ARBA00010617"/>
    </source>
</evidence>
<feature type="transmembrane region" description="Helical" evidence="3">
    <location>
        <begin position="16"/>
        <end position="38"/>
    </location>
</feature>
<evidence type="ECO:0000256" key="2">
    <source>
        <dbReference type="PIRSR" id="PIRSR602401-1"/>
    </source>
</evidence>
<dbReference type="CDD" id="cd11062">
    <property type="entry name" value="CYP58-like"/>
    <property type="match status" value="1"/>
</dbReference>
<organism evidence="4 5">
    <name type="scientific">Pseudovirgaria hyperparasitica</name>
    <dbReference type="NCBI Taxonomy" id="470096"/>
    <lineage>
        <taxon>Eukaryota</taxon>
        <taxon>Fungi</taxon>
        <taxon>Dikarya</taxon>
        <taxon>Ascomycota</taxon>
        <taxon>Pezizomycotina</taxon>
        <taxon>Dothideomycetes</taxon>
        <taxon>Dothideomycetes incertae sedis</taxon>
        <taxon>Acrospermales</taxon>
        <taxon>Acrospermaceae</taxon>
        <taxon>Pseudovirgaria</taxon>
    </lineage>
</organism>
<dbReference type="GO" id="GO:0004497">
    <property type="term" value="F:monooxygenase activity"/>
    <property type="evidence" value="ECO:0007669"/>
    <property type="project" value="InterPro"/>
</dbReference>
<dbReference type="PANTHER" id="PTHR24305">
    <property type="entry name" value="CYTOCHROME P450"/>
    <property type="match status" value="1"/>
</dbReference>
<sequence>MGYQLSVFENVPTSTWLILLTLSTCVGYSLFWVLRGVYRLYLHPLSRYPGPKLAIVDPAWFELVYNYWGENRCMLVWQLEKFHQTYGPVVRLGPNTLHINDPEIYQRMAKVTSGFLKDPDFYQLIMLPSVVSETDPKKHRVRRQVLAPAFSISRVTEHAKWIESKAESLNSRLEQFAHSDTPVNVLKLCNAFIIDIATRLLLATDHECVLDPDFRSDFVDLLHAVLQQTWLAFVAPTTTRAMYKLPPSIQKWIFPLPIRKFAQSRRVRSDIIEQLIDPNAAKGHVVPQGESLMSEVIILMTAAVDTSSTVMYQGIYQICRNNDIYKSLVRELDHAFPGDSKITYKVAKQLPYLTAVIQESLRWASPVPGRLPRQVPAEGFELYGHRIPGGTIMQTSAILLNNHKDVFSHPEQFDPDRWTQGETSRELEKYMVSFYHGSRGCLGKDLAWCEMYVFMANLFRRFSVSVHDTTDKDMKFKDSFLSL</sequence>
<evidence type="ECO:0000313" key="4">
    <source>
        <dbReference type="EMBL" id="KAF2754368.1"/>
    </source>
</evidence>
<dbReference type="GO" id="GO:0005506">
    <property type="term" value="F:iron ion binding"/>
    <property type="evidence" value="ECO:0007669"/>
    <property type="project" value="InterPro"/>
</dbReference>
<dbReference type="GO" id="GO:0016705">
    <property type="term" value="F:oxidoreductase activity, acting on paired donors, with incorporation or reduction of molecular oxygen"/>
    <property type="evidence" value="ECO:0007669"/>
    <property type="project" value="InterPro"/>
</dbReference>
<feature type="binding site" description="axial binding residue" evidence="2">
    <location>
        <position position="441"/>
    </location>
    <ligand>
        <name>heme</name>
        <dbReference type="ChEBI" id="CHEBI:30413"/>
    </ligand>
    <ligandPart>
        <name>Fe</name>
        <dbReference type="ChEBI" id="CHEBI:18248"/>
    </ligandPart>
</feature>
<keyword evidence="3" id="KW-1133">Transmembrane helix</keyword>
<comment type="cofactor">
    <cofactor evidence="2">
        <name>heme</name>
        <dbReference type="ChEBI" id="CHEBI:30413"/>
    </cofactor>
</comment>
<keyword evidence="3" id="KW-0812">Transmembrane</keyword>
<dbReference type="InterPro" id="IPR002401">
    <property type="entry name" value="Cyt_P450_E_grp-I"/>
</dbReference>
<dbReference type="InterPro" id="IPR036396">
    <property type="entry name" value="Cyt_P450_sf"/>
</dbReference>
<dbReference type="PRINTS" id="PR00463">
    <property type="entry name" value="EP450I"/>
</dbReference>